<name>A0A645BV35_9ZZZZ</name>
<organism evidence="1">
    <name type="scientific">bioreactor metagenome</name>
    <dbReference type="NCBI Taxonomy" id="1076179"/>
    <lineage>
        <taxon>unclassified sequences</taxon>
        <taxon>metagenomes</taxon>
        <taxon>ecological metagenomes</taxon>
    </lineage>
</organism>
<proteinExistence type="predicted"/>
<protein>
    <submittedName>
        <fullName evidence="1">Uncharacterized protein</fullName>
    </submittedName>
</protein>
<gene>
    <name evidence="1" type="ORF">SDC9_115414</name>
</gene>
<evidence type="ECO:0000313" key="1">
    <source>
        <dbReference type="EMBL" id="MPM68481.1"/>
    </source>
</evidence>
<dbReference type="AlphaFoldDB" id="A0A645BV35"/>
<reference evidence="1" key="1">
    <citation type="submission" date="2019-08" db="EMBL/GenBank/DDBJ databases">
        <authorList>
            <person name="Kucharzyk K."/>
            <person name="Murdoch R.W."/>
            <person name="Higgins S."/>
            <person name="Loffler F."/>
        </authorList>
    </citation>
    <scope>NUCLEOTIDE SEQUENCE</scope>
</reference>
<comment type="caution">
    <text evidence="1">The sequence shown here is derived from an EMBL/GenBank/DDBJ whole genome shotgun (WGS) entry which is preliminary data.</text>
</comment>
<sequence>MLLEALSPQHVKEGVVKGPQVGVHFALQIARQKPELLACLNGRPCNDDAVNLAVPKGCHR</sequence>
<dbReference type="EMBL" id="VSSQ01022279">
    <property type="protein sequence ID" value="MPM68481.1"/>
    <property type="molecule type" value="Genomic_DNA"/>
</dbReference>
<accession>A0A645BV35</accession>